<evidence type="ECO:0000313" key="5">
    <source>
        <dbReference type="Proteomes" id="UP000436822"/>
    </source>
</evidence>
<comment type="caution">
    <text evidence="4">The sequence shown here is derived from an EMBL/GenBank/DDBJ whole genome shotgun (WGS) entry which is preliminary data.</text>
</comment>
<dbReference type="Pfam" id="PF00583">
    <property type="entry name" value="Acetyltransf_1"/>
    <property type="match status" value="1"/>
</dbReference>
<dbReference type="PANTHER" id="PTHR43420">
    <property type="entry name" value="ACETYLTRANSFERASE"/>
    <property type="match status" value="1"/>
</dbReference>
<feature type="domain" description="N-acetyltransferase" evidence="3">
    <location>
        <begin position="1"/>
        <end position="193"/>
    </location>
</feature>
<evidence type="ECO:0000313" key="4">
    <source>
        <dbReference type="EMBL" id="GFE65048.1"/>
    </source>
</evidence>
<dbReference type="Proteomes" id="UP000436822">
    <property type="component" value="Unassembled WGS sequence"/>
</dbReference>
<evidence type="ECO:0000256" key="2">
    <source>
        <dbReference type="ARBA" id="ARBA00023315"/>
    </source>
</evidence>
<dbReference type="RefSeq" id="WP_159806673.1">
    <property type="nucleotide sequence ID" value="NZ_BLJE01000002.1"/>
</dbReference>
<keyword evidence="2" id="KW-0012">Acyltransferase</keyword>
<dbReference type="InterPro" id="IPR050680">
    <property type="entry name" value="YpeA/RimI_acetyltransf"/>
</dbReference>
<dbReference type="InterPro" id="IPR016181">
    <property type="entry name" value="Acyl_CoA_acyltransferase"/>
</dbReference>
<dbReference type="Gene3D" id="3.40.630.30">
    <property type="match status" value="1"/>
</dbReference>
<dbReference type="SUPFAM" id="SSF55729">
    <property type="entry name" value="Acyl-CoA N-acyltransferases (Nat)"/>
    <property type="match status" value="1"/>
</dbReference>
<dbReference type="OrthoDB" id="273614at2"/>
<name>A0A6N6JIE4_9RHOB</name>
<dbReference type="PANTHER" id="PTHR43420:SF44">
    <property type="entry name" value="ACETYLTRANSFERASE YPEA"/>
    <property type="match status" value="1"/>
</dbReference>
<protein>
    <submittedName>
        <fullName evidence="4">Molybdopterin-guanine dinucleotide biosynthesis protein MobC</fullName>
    </submittedName>
</protein>
<dbReference type="GO" id="GO:0016747">
    <property type="term" value="F:acyltransferase activity, transferring groups other than amino-acyl groups"/>
    <property type="evidence" value="ECO:0007669"/>
    <property type="project" value="InterPro"/>
</dbReference>
<dbReference type="EMBL" id="BLJE01000002">
    <property type="protein sequence ID" value="GFE65048.1"/>
    <property type="molecule type" value="Genomic_DNA"/>
</dbReference>
<proteinExistence type="predicted"/>
<organism evidence="4 5">
    <name type="scientific">Litoreibacter roseus</name>
    <dbReference type="NCBI Taxonomy" id="2601869"/>
    <lineage>
        <taxon>Bacteria</taxon>
        <taxon>Pseudomonadati</taxon>
        <taxon>Pseudomonadota</taxon>
        <taxon>Alphaproteobacteria</taxon>
        <taxon>Rhodobacterales</taxon>
        <taxon>Roseobacteraceae</taxon>
        <taxon>Litoreibacter</taxon>
    </lineage>
</organism>
<reference evidence="4 5" key="1">
    <citation type="submission" date="2019-12" db="EMBL/GenBank/DDBJ databases">
        <title>Litoreibacter badius sp. nov., a novel bacteriochlorophyll a-containing bacterium in the genus Litoreibacter.</title>
        <authorList>
            <person name="Kanamuro M."/>
            <person name="Takabe Y."/>
            <person name="Mori K."/>
            <person name="Takaichi S."/>
            <person name="Hanada S."/>
        </authorList>
    </citation>
    <scope>NUCLEOTIDE SEQUENCE [LARGE SCALE GENOMIC DNA]</scope>
    <source>
        <strain evidence="4 5">K6</strain>
    </source>
</reference>
<accession>A0A6N6JIE4</accession>
<dbReference type="CDD" id="cd04301">
    <property type="entry name" value="NAT_SF"/>
    <property type="match status" value="1"/>
</dbReference>
<keyword evidence="5" id="KW-1185">Reference proteome</keyword>
<dbReference type="PROSITE" id="PS51186">
    <property type="entry name" value="GNAT"/>
    <property type="match status" value="1"/>
</dbReference>
<dbReference type="AlphaFoldDB" id="A0A6N6JIE4"/>
<evidence type="ECO:0000256" key="1">
    <source>
        <dbReference type="ARBA" id="ARBA00022679"/>
    </source>
</evidence>
<gene>
    <name evidence="4" type="primary">mobC</name>
    <name evidence="4" type="ORF">KIN_21220</name>
</gene>
<dbReference type="InterPro" id="IPR000182">
    <property type="entry name" value="GNAT_dom"/>
</dbReference>
<keyword evidence="1" id="KW-0808">Transferase</keyword>
<sequence length="193" mass="21002">MRIERGFDDSQREAVARLFWSAFSGKLSVPLGPEEKACAFLAVVLNPDYALCATNDEGQILGVAGFKTHISGLVGGGLRDLRKVYGGIGALWRGILLDQLERDIARGQLLMDGIFVAPAARGQGVGTALLCALVEYADGERYNDIRLDVIDSNQRARALYERQGFVDSGRIEMGLLRYVFGFSGATTMVRTLP</sequence>
<evidence type="ECO:0000259" key="3">
    <source>
        <dbReference type="PROSITE" id="PS51186"/>
    </source>
</evidence>